<gene>
    <name evidence="1" type="primary">AlNc14C8G1065</name>
    <name evidence="1" type="ORF">ALNC14_012080</name>
</gene>
<accession>F0W1Y6</accession>
<protein>
    <submittedName>
        <fullName evidence="1">AlNc14C8G1065 protein</fullName>
    </submittedName>
</protein>
<organism evidence="1">
    <name type="scientific">Albugo laibachii Nc14</name>
    <dbReference type="NCBI Taxonomy" id="890382"/>
    <lineage>
        <taxon>Eukaryota</taxon>
        <taxon>Sar</taxon>
        <taxon>Stramenopiles</taxon>
        <taxon>Oomycota</taxon>
        <taxon>Peronosporomycetes</taxon>
        <taxon>Albuginales</taxon>
        <taxon>Albuginaceae</taxon>
        <taxon>Albugo</taxon>
    </lineage>
</organism>
<name>F0W1Y6_9STRA</name>
<dbReference type="AlphaFoldDB" id="F0W1Y6"/>
<proteinExistence type="predicted"/>
<dbReference type="EMBL" id="FR824053">
    <property type="protein sequence ID" value="CCA15065.1"/>
    <property type="molecule type" value="Genomic_DNA"/>
</dbReference>
<sequence>MLRKTLSDSQVMARLLLIELSSLTQILRLHQIWSSKAATICFHQDNCLAKYHYLVESRWW</sequence>
<reference evidence="1" key="1">
    <citation type="journal article" date="2011" name="PLoS Biol.">
        <title>Gene gain and loss during evolution of obligate parasitism in the white rust pathogen of Arabidopsis thaliana.</title>
        <authorList>
            <person name="Kemen E."/>
            <person name="Gardiner A."/>
            <person name="Schultz-Larsen T."/>
            <person name="Kemen A.C."/>
            <person name="Balmuth A.L."/>
            <person name="Robert-Seilaniantz A."/>
            <person name="Bailey K."/>
            <person name="Holub E."/>
            <person name="Studholme D.J."/>
            <person name="Maclean D."/>
            <person name="Jones J.D."/>
        </authorList>
    </citation>
    <scope>NUCLEOTIDE SEQUENCE</scope>
</reference>
<dbReference type="HOGENOM" id="CLU_2946431_0_0_1"/>
<reference evidence="1" key="2">
    <citation type="submission" date="2011-02" db="EMBL/GenBank/DDBJ databases">
        <authorList>
            <person name="MacLean D."/>
        </authorList>
    </citation>
    <scope>NUCLEOTIDE SEQUENCE</scope>
</reference>
<evidence type="ECO:0000313" key="1">
    <source>
        <dbReference type="EMBL" id="CCA15065.1"/>
    </source>
</evidence>